<keyword evidence="3" id="KW-1185">Reference proteome</keyword>
<accession>A0ABV0Q1H4</accession>
<feature type="compositionally biased region" description="Polar residues" evidence="1">
    <location>
        <begin position="56"/>
        <end position="68"/>
    </location>
</feature>
<feature type="non-terminal residue" evidence="2">
    <location>
        <position position="1"/>
    </location>
</feature>
<evidence type="ECO:0000313" key="3">
    <source>
        <dbReference type="Proteomes" id="UP001476798"/>
    </source>
</evidence>
<feature type="compositionally biased region" description="Polar residues" evidence="1">
    <location>
        <begin position="106"/>
        <end position="149"/>
    </location>
</feature>
<sequence length="172" mass="19041">ATACPAKWRHSHPETQNQQHPGQPSKTNRAKPSHSSPRANTTATPHILLYVGKGTVKTTNPKHTSLTRNHPADKQTPPQYKAEKPDATHPLRSTHTWRPEPMRTGSPPQHHSTSYSGGQNAAKSAQSKRCAQSPQCANMPQQPSKNKTLCNPVKRRHTETRPENMPDTHTLA</sequence>
<name>A0ABV0Q1H4_9TELE</name>
<comment type="caution">
    <text evidence="2">The sequence shown here is derived from an EMBL/GenBank/DDBJ whole genome shotgun (WGS) entry which is preliminary data.</text>
</comment>
<evidence type="ECO:0000313" key="2">
    <source>
        <dbReference type="EMBL" id="MEQ2189634.1"/>
    </source>
</evidence>
<gene>
    <name evidence="2" type="ORF">GOODEAATRI_027211</name>
</gene>
<reference evidence="2 3" key="1">
    <citation type="submission" date="2021-06" db="EMBL/GenBank/DDBJ databases">
        <authorList>
            <person name="Palmer J.M."/>
        </authorList>
    </citation>
    <scope>NUCLEOTIDE SEQUENCE [LARGE SCALE GENOMIC DNA]</scope>
    <source>
        <strain evidence="2 3">GA_2019</strain>
        <tissue evidence="2">Muscle</tissue>
    </source>
</reference>
<proteinExistence type="predicted"/>
<dbReference type="Proteomes" id="UP001476798">
    <property type="component" value="Unassembled WGS sequence"/>
</dbReference>
<organism evidence="2 3">
    <name type="scientific">Goodea atripinnis</name>
    <dbReference type="NCBI Taxonomy" id="208336"/>
    <lineage>
        <taxon>Eukaryota</taxon>
        <taxon>Metazoa</taxon>
        <taxon>Chordata</taxon>
        <taxon>Craniata</taxon>
        <taxon>Vertebrata</taxon>
        <taxon>Euteleostomi</taxon>
        <taxon>Actinopterygii</taxon>
        <taxon>Neopterygii</taxon>
        <taxon>Teleostei</taxon>
        <taxon>Neoteleostei</taxon>
        <taxon>Acanthomorphata</taxon>
        <taxon>Ovalentaria</taxon>
        <taxon>Atherinomorphae</taxon>
        <taxon>Cyprinodontiformes</taxon>
        <taxon>Goodeidae</taxon>
        <taxon>Goodea</taxon>
    </lineage>
</organism>
<protein>
    <submittedName>
        <fullName evidence="2">Uncharacterized protein</fullName>
    </submittedName>
</protein>
<feature type="region of interest" description="Disordered" evidence="1">
    <location>
        <begin position="1"/>
        <end position="172"/>
    </location>
</feature>
<feature type="compositionally biased region" description="Polar residues" evidence="1">
    <location>
        <begin position="33"/>
        <end position="44"/>
    </location>
</feature>
<feature type="compositionally biased region" description="Polar residues" evidence="1">
    <location>
        <begin position="14"/>
        <end position="27"/>
    </location>
</feature>
<evidence type="ECO:0000256" key="1">
    <source>
        <dbReference type="SAM" id="MobiDB-lite"/>
    </source>
</evidence>
<dbReference type="EMBL" id="JAHRIO010093482">
    <property type="protein sequence ID" value="MEQ2189634.1"/>
    <property type="molecule type" value="Genomic_DNA"/>
</dbReference>